<sequence>MPASEPVRTASRRTKSTIRAALLLANIAVAGVFIHQSLALSSAPVASTGGAQDRTLGAADGAVGQGVTVFDDEVPAVVNLDPALLSALRTAAKVAAGDGVVFYVNSGWRSPAYQEHLLRQAVSRYGSAEEAARWVATPETSPHVSGQAIDIGRSDATAWLSTYGAAYGLCQIYDNEPWHYELRPEAVEHGCPPRYPDPTHDPRMQR</sequence>
<evidence type="ECO:0000313" key="4">
    <source>
        <dbReference type="Proteomes" id="UP000555407"/>
    </source>
</evidence>
<gene>
    <name evidence="3" type="ORF">BJY22_005521</name>
</gene>
<accession>A0A7X5VEZ5</accession>
<protein>
    <recommendedName>
        <fullName evidence="2">D-alanyl-D-alanine carboxypeptidase-like core domain-containing protein</fullName>
    </recommendedName>
</protein>
<keyword evidence="4" id="KW-1185">Reference proteome</keyword>
<dbReference type="InterPro" id="IPR052179">
    <property type="entry name" value="DD-CPase-like"/>
</dbReference>
<name>A0A7X5VEZ5_9ACTN</name>
<dbReference type="Pfam" id="PF02557">
    <property type="entry name" value="VanY"/>
    <property type="match status" value="1"/>
</dbReference>
<dbReference type="PANTHER" id="PTHR34385">
    <property type="entry name" value="D-ALANYL-D-ALANINE CARBOXYPEPTIDASE"/>
    <property type="match status" value="1"/>
</dbReference>
<feature type="domain" description="D-alanyl-D-alanine carboxypeptidase-like core" evidence="2">
    <location>
        <begin position="80"/>
        <end position="158"/>
    </location>
</feature>
<dbReference type="EMBL" id="JAASRO010000001">
    <property type="protein sequence ID" value="NIK59804.1"/>
    <property type="molecule type" value="Genomic_DNA"/>
</dbReference>
<organism evidence="3 4">
    <name type="scientific">Kribbella shirazensis</name>
    <dbReference type="NCBI Taxonomy" id="1105143"/>
    <lineage>
        <taxon>Bacteria</taxon>
        <taxon>Bacillati</taxon>
        <taxon>Actinomycetota</taxon>
        <taxon>Actinomycetes</taxon>
        <taxon>Propionibacteriales</taxon>
        <taxon>Kribbellaceae</taxon>
        <taxon>Kribbella</taxon>
    </lineage>
</organism>
<evidence type="ECO:0000256" key="1">
    <source>
        <dbReference type="SAM" id="Phobius"/>
    </source>
</evidence>
<feature type="transmembrane region" description="Helical" evidence="1">
    <location>
        <begin position="20"/>
        <end position="38"/>
    </location>
</feature>
<keyword evidence="1" id="KW-0472">Membrane</keyword>
<dbReference type="PANTHER" id="PTHR34385:SF1">
    <property type="entry name" value="PEPTIDOGLYCAN L-ALANYL-D-GLUTAMATE ENDOPEPTIDASE CWLK"/>
    <property type="match status" value="1"/>
</dbReference>
<dbReference type="RefSeq" id="WP_167212172.1">
    <property type="nucleotide sequence ID" value="NZ_JAASRO010000001.1"/>
</dbReference>
<evidence type="ECO:0000259" key="2">
    <source>
        <dbReference type="Pfam" id="PF02557"/>
    </source>
</evidence>
<dbReference type="AlphaFoldDB" id="A0A7X5VEZ5"/>
<dbReference type="Gene3D" id="3.30.1380.10">
    <property type="match status" value="1"/>
</dbReference>
<dbReference type="InterPro" id="IPR009045">
    <property type="entry name" value="Zn_M74/Hedgehog-like"/>
</dbReference>
<keyword evidence="1" id="KW-0812">Transmembrane</keyword>
<dbReference type="CDD" id="cd14846">
    <property type="entry name" value="Peptidase_M15_like"/>
    <property type="match status" value="1"/>
</dbReference>
<dbReference type="GO" id="GO:0006508">
    <property type="term" value="P:proteolysis"/>
    <property type="evidence" value="ECO:0007669"/>
    <property type="project" value="InterPro"/>
</dbReference>
<dbReference type="InterPro" id="IPR003709">
    <property type="entry name" value="VanY-like_core_dom"/>
</dbReference>
<dbReference type="GO" id="GO:0008233">
    <property type="term" value="F:peptidase activity"/>
    <property type="evidence" value="ECO:0007669"/>
    <property type="project" value="InterPro"/>
</dbReference>
<proteinExistence type="predicted"/>
<evidence type="ECO:0000313" key="3">
    <source>
        <dbReference type="EMBL" id="NIK59804.1"/>
    </source>
</evidence>
<dbReference type="SUPFAM" id="SSF55166">
    <property type="entry name" value="Hedgehog/DD-peptidase"/>
    <property type="match status" value="1"/>
</dbReference>
<comment type="caution">
    <text evidence="3">The sequence shown here is derived from an EMBL/GenBank/DDBJ whole genome shotgun (WGS) entry which is preliminary data.</text>
</comment>
<keyword evidence="1" id="KW-1133">Transmembrane helix</keyword>
<reference evidence="3 4" key="1">
    <citation type="submission" date="2020-03" db="EMBL/GenBank/DDBJ databases">
        <title>Sequencing the genomes of 1000 actinobacteria strains.</title>
        <authorList>
            <person name="Klenk H.-P."/>
        </authorList>
    </citation>
    <scope>NUCLEOTIDE SEQUENCE [LARGE SCALE GENOMIC DNA]</scope>
    <source>
        <strain evidence="3 4">DSM 45490</strain>
    </source>
</reference>
<dbReference type="Proteomes" id="UP000555407">
    <property type="component" value="Unassembled WGS sequence"/>
</dbReference>